<evidence type="ECO:0000256" key="6">
    <source>
        <dbReference type="ARBA" id="ARBA00023180"/>
    </source>
</evidence>
<evidence type="ECO:0000256" key="1">
    <source>
        <dbReference type="ARBA" id="ARBA00004236"/>
    </source>
</evidence>
<dbReference type="SUPFAM" id="SSF48726">
    <property type="entry name" value="Immunoglobulin"/>
    <property type="match status" value="4"/>
</dbReference>
<comment type="subcellular location">
    <subcellularLocation>
        <location evidence="1">Cell membrane</location>
    </subcellularLocation>
</comment>
<dbReference type="KEGG" id="ncc:104960638"/>
<dbReference type="RefSeq" id="XP_010787030.1">
    <property type="nucleotide sequence ID" value="XM_010788728.1"/>
</dbReference>
<keyword evidence="7" id="KW-0393">Immunoglobulin domain</keyword>
<dbReference type="InterPro" id="IPR007110">
    <property type="entry name" value="Ig-like_dom"/>
</dbReference>
<feature type="signal peptide" evidence="8">
    <location>
        <begin position="1"/>
        <end position="22"/>
    </location>
</feature>
<keyword evidence="5" id="KW-1015">Disulfide bond</keyword>
<dbReference type="SMART" id="SM00408">
    <property type="entry name" value="IGc2"/>
    <property type="match status" value="1"/>
</dbReference>
<keyword evidence="6" id="KW-0325">Glycoprotein</keyword>
<keyword evidence="4" id="KW-0472">Membrane</keyword>
<feature type="domain" description="Ig-like" evidence="9">
    <location>
        <begin position="81"/>
        <end position="168"/>
    </location>
</feature>
<dbReference type="InterPro" id="IPR003598">
    <property type="entry name" value="Ig_sub2"/>
</dbReference>
<feature type="non-terminal residue" evidence="11">
    <location>
        <position position="1"/>
    </location>
</feature>
<dbReference type="GO" id="GO:0030424">
    <property type="term" value="C:axon"/>
    <property type="evidence" value="ECO:0007669"/>
    <property type="project" value="TreeGrafter"/>
</dbReference>
<dbReference type="OrthoDB" id="8925853at2759"/>
<dbReference type="Gene3D" id="2.60.40.10">
    <property type="entry name" value="Immunoglobulins"/>
    <property type="match status" value="4"/>
</dbReference>
<dbReference type="PANTHER" id="PTHR44170">
    <property type="entry name" value="PROTEIN SIDEKICK"/>
    <property type="match status" value="1"/>
</dbReference>
<dbReference type="GO" id="GO:0098632">
    <property type="term" value="F:cell-cell adhesion mediator activity"/>
    <property type="evidence" value="ECO:0007669"/>
    <property type="project" value="TreeGrafter"/>
</dbReference>
<evidence type="ECO:0000313" key="10">
    <source>
        <dbReference type="Proteomes" id="UP000504611"/>
    </source>
</evidence>
<evidence type="ECO:0000256" key="3">
    <source>
        <dbReference type="ARBA" id="ARBA00022737"/>
    </source>
</evidence>
<evidence type="ECO:0000256" key="8">
    <source>
        <dbReference type="SAM" id="SignalP"/>
    </source>
</evidence>
<evidence type="ECO:0000313" key="11">
    <source>
        <dbReference type="RefSeq" id="XP_010787030.1"/>
    </source>
</evidence>
<evidence type="ECO:0000259" key="9">
    <source>
        <dbReference type="PROSITE" id="PS50835"/>
    </source>
</evidence>
<sequence length="362" mass="40198">ACPLCLLFLVPCFLPCRWLVNGTEVPLGLDLRYSLVAGSLVISNPESVRDTGSYQCLAINRCGTIISRAANLKFGYLHDFPPDSRSPQTAYEGVGTFLVCQPPTHYPALSYRWLINEFPNFIKKDDGRWFVSQVTGNLYLAKAEPNDTGNYFCFTTINMDISTKSTFSKANLLTVLPDATPRKSAPIIKVRFPAETYALAGQTTQLECYAYGNPVPKLRWRKVDGLMPSKAGSSVEGPALILPDLSFDDEGVYECEAYNSEGRDMYQGRINKVNGARLKISNLALEDSGMYQLVGENKHGTIYSTAELRVQVQAPDFRLNPVRRLIPAARGGQVMMECRPRAAPKPSLFWSRGTELLINSSR</sequence>
<dbReference type="Proteomes" id="UP000504611">
    <property type="component" value="Unplaced"/>
</dbReference>
<dbReference type="Pfam" id="PF13927">
    <property type="entry name" value="Ig_3"/>
    <property type="match status" value="1"/>
</dbReference>
<dbReference type="GO" id="GO:0005886">
    <property type="term" value="C:plasma membrane"/>
    <property type="evidence" value="ECO:0007669"/>
    <property type="project" value="UniProtKB-SubCell"/>
</dbReference>
<keyword evidence="8" id="KW-0732">Signal</keyword>
<evidence type="ECO:0000256" key="2">
    <source>
        <dbReference type="ARBA" id="ARBA00022475"/>
    </source>
</evidence>
<evidence type="ECO:0000256" key="7">
    <source>
        <dbReference type="ARBA" id="ARBA00023319"/>
    </source>
</evidence>
<dbReference type="InterPro" id="IPR013783">
    <property type="entry name" value="Ig-like_fold"/>
</dbReference>
<dbReference type="AlphaFoldDB" id="A0A6I9PH60"/>
<reference evidence="11" key="1">
    <citation type="submission" date="2025-08" db="UniProtKB">
        <authorList>
            <consortium name="RefSeq"/>
        </authorList>
    </citation>
    <scope>IDENTIFICATION</scope>
    <source>
        <tissue evidence="11">Muscle</tissue>
    </source>
</reference>
<dbReference type="PANTHER" id="PTHR44170:SF28">
    <property type="entry name" value="CONTACTIN-2"/>
    <property type="match status" value="1"/>
</dbReference>
<feature type="domain" description="Ig-like" evidence="9">
    <location>
        <begin position="186"/>
        <end position="271"/>
    </location>
</feature>
<dbReference type="SMART" id="SM00409">
    <property type="entry name" value="IG"/>
    <property type="match status" value="2"/>
</dbReference>
<name>A0A6I9PH60_9TELE</name>
<dbReference type="PROSITE" id="PS50835">
    <property type="entry name" value="IG_LIKE"/>
    <property type="match status" value="3"/>
</dbReference>
<dbReference type="InterPro" id="IPR036179">
    <property type="entry name" value="Ig-like_dom_sf"/>
</dbReference>
<keyword evidence="10" id="KW-1185">Reference proteome</keyword>
<dbReference type="FunFam" id="2.60.40.10:FF:003328">
    <property type="match status" value="1"/>
</dbReference>
<dbReference type="GO" id="GO:0007411">
    <property type="term" value="P:axon guidance"/>
    <property type="evidence" value="ECO:0007669"/>
    <property type="project" value="TreeGrafter"/>
</dbReference>
<protein>
    <submittedName>
        <fullName evidence="11">LOW QUALITY PROTEIN: contactin-2-like</fullName>
    </submittedName>
</protein>
<evidence type="ECO:0000256" key="4">
    <source>
        <dbReference type="ARBA" id="ARBA00023136"/>
    </source>
</evidence>
<feature type="chain" id="PRO_5026719275" evidence="8">
    <location>
        <begin position="23"/>
        <end position="362"/>
    </location>
</feature>
<dbReference type="GeneID" id="104960638"/>
<dbReference type="FunFam" id="2.60.40.10:FF:000005">
    <property type="entry name" value="Neuronal cell adhesion molecule"/>
    <property type="match status" value="1"/>
</dbReference>
<evidence type="ECO:0000256" key="5">
    <source>
        <dbReference type="ARBA" id="ARBA00023157"/>
    </source>
</evidence>
<dbReference type="InterPro" id="IPR003599">
    <property type="entry name" value="Ig_sub"/>
</dbReference>
<keyword evidence="2" id="KW-1003">Cell membrane</keyword>
<accession>A0A6I9PH60</accession>
<dbReference type="GO" id="GO:0007420">
    <property type="term" value="P:brain development"/>
    <property type="evidence" value="ECO:0007669"/>
    <property type="project" value="TreeGrafter"/>
</dbReference>
<gene>
    <name evidence="11" type="primary">LOC104960638</name>
</gene>
<feature type="domain" description="Ig-like" evidence="9">
    <location>
        <begin position="1"/>
        <end position="73"/>
    </location>
</feature>
<proteinExistence type="predicted"/>
<organism evidence="10 11">
    <name type="scientific">Notothenia coriiceps</name>
    <name type="common">black rockcod</name>
    <dbReference type="NCBI Taxonomy" id="8208"/>
    <lineage>
        <taxon>Eukaryota</taxon>
        <taxon>Metazoa</taxon>
        <taxon>Chordata</taxon>
        <taxon>Craniata</taxon>
        <taxon>Vertebrata</taxon>
        <taxon>Euteleostomi</taxon>
        <taxon>Actinopterygii</taxon>
        <taxon>Neopterygii</taxon>
        <taxon>Teleostei</taxon>
        <taxon>Neoteleostei</taxon>
        <taxon>Acanthomorphata</taxon>
        <taxon>Eupercaria</taxon>
        <taxon>Perciformes</taxon>
        <taxon>Notothenioidei</taxon>
        <taxon>Nototheniidae</taxon>
        <taxon>Notothenia</taxon>
    </lineage>
</organism>
<keyword evidence="3" id="KW-0677">Repeat</keyword>